<evidence type="ECO:0000313" key="1">
    <source>
        <dbReference type="EMBL" id="OJJ79267.1"/>
    </source>
</evidence>
<dbReference type="Proteomes" id="UP000184300">
    <property type="component" value="Unassembled WGS sequence"/>
</dbReference>
<dbReference type="GeneID" id="34461439"/>
<evidence type="ECO:0000313" key="2">
    <source>
        <dbReference type="Proteomes" id="UP000184300"/>
    </source>
</evidence>
<keyword evidence="2" id="KW-1185">Reference proteome</keyword>
<protein>
    <submittedName>
        <fullName evidence="1">Uncharacterized protein</fullName>
    </submittedName>
</protein>
<accession>A0A1L9V5Q5</accession>
<organism evidence="1 2">
    <name type="scientific">Aspergillus glaucus CBS 516.65</name>
    <dbReference type="NCBI Taxonomy" id="1160497"/>
    <lineage>
        <taxon>Eukaryota</taxon>
        <taxon>Fungi</taxon>
        <taxon>Dikarya</taxon>
        <taxon>Ascomycota</taxon>
        <taxon>Pezizomycotina</taxon>
        <taxon>Eurotiomycetes</taxon>
        <taxon>Eurotiomycetidae</taxon>
        <taxon>Eurotiales</taxon>
        <taxon>Aspergillaceae</taxon>
        <taxon>Aspergillus</taxon>
        <taxon>Aspergillus subgen. Aspergillus</taxon>
    </lineage>
</organism>
<sequence length="151" mass="16853">MSHTKFVRSTGSNRLALAASFTGLTINVTLAQLMPPFYALAGVNAWQSSVWLVNRHCAKKEIKRRVNEDPQVKDLFKGRRRRAIVTGVCLKVLTAGLGLGLDDLGSLADAYPFSKANAYVTYAFPIFFAYLSHIPNYSFPALIYEHHIVYN</sequence>
<reference evidence="2" key="1">
    <citation type="journal article" date="2017" name="Genome Biol.">
        <title>Comparative genomics reveals high biological diversity and specific adaptations in the industrially and medically important fungal genus Aspergillus.</title>
        <authorList>
            <person name="de Vries R.P."/>
            <person name="Riley R."/>
            <person name="Wiebenga A."/>
            <person name="Aguilar-Osorio G."/>
            <person name="Amillis S."/>
            <person name="Uchima C.A."/>
            <person name="Anderluh G."/>
            <person name="Asadollahi M."/>
            <person name="Askin M."/>
            <person name="Barry K."/>
            <person name="Battaglia E."/>
            <person name="Bayram O."/>
            <person name="Benocci T."/>
            <person name="Braus-Stromeyer S.A."/>
            <person name="Caldana C."/>
            <person name="Canovas D."/>
            <person name="Cerqueira G.C."/>
            <person name="Chen F."/>
            <person name="Chen W."/>
            <person name="Choi C."/>
            <person name="Clum A."/>
            <person name="Dos Santos R.A."/>
            <person name="Damasio A.R."/>
            <person name="Diallinas G."/>
            <person name="Emri T."/>
            <person name="Fekete E."/>
            <person name="Flipphi M."/>
            <person name="Freyberg S."/>
            <person name="Gallo A."/>
            <person name="Gournas C."/>
            <person name="Habgood R."/>
            <person name="Hainaut M."/>
            <person name="Harispe M.L."/>
            <person name="Henrissat B."/>
            <person name="Hilden K.S."/>
            <person name="Hope R."/>
            <person name="Hossain A."/>
            <person name="Karabika E."/>
            <person name="Karaffa L."/>
            <person name="Karanyi Z."/>
            <person name="Krasevec N."/>
            <person name="Kuo A."/>
            <person name="Kusch H."/>
            <person name="LaButti K."/>
            <person name="Lagendijk E.L."/>
            <person name="Lapidus A."/>
            <person name="Levasseur A."/>
            <person name="Lindquist E."/>
            <person name="Lipzen A."/>
            <person name="Logrieco A.F."/>
            <person name="MacCabe A."/>
            <person name="Maekelae M.R."/>
            <person name="Malavazi I."/>
            <person name="Melin P."/>
            <person name="Meyer V."/>
            <person name="Mielnichuk N."/>
            <person name="Miskei M."/>
            <person name="Molnar A.P."/>
            <person name="Mule G."/>
            <person name="Ngan C.Y."/>
            <person name="Orejas M."/>
            <person name="Orosz E."/>
            <person name="Ouedraogo J.P."/>
            <person name="Overkamp K.M."/>
            <person name="Park H.-S."/>
            <person name="Perrone G."/>
            <person name="Piumi F."/>
            <person name="Punt P.J."/>
            <person name="Ram A.F."/>
            <person name="Ramon A."/>
            <person name="Rauscher S."/>
            <person name="Record E."/>
            <person name="Riano-Pachon D.M."/>
            <person name="Robert V."/>
            <person name="Roehrig J."/>
            <person name="Ruller R."/>
            <person name="Salamov A."/>
            <person name="Salih N.S."/>
            <person name="Samson R.A."/>
            <person name="Sandor E."/>
            <person name="Sanguinetti M."/>
            <person name="Schuetze T."/>
            <person name="Sepcic K."/>
            <person name="Shelest E."/>
            <person name="Sherlock G."/>
            <person name="Sophianopoulou V."/>
            <person name="Squina F.M."/>
            <person name="Sun H."/>
            <person name="Susca A."/>
            <person name="Todd R.B."/>
            <person name="Tsang A."/>
            <person name="Unkles S.E."/>
            <person name="van de Wiele N."/>
            <person name="van Rossen-Uffink D."/>
            <person name="Oliveira J.V."/>
            <person name="Vesth T.C."/>
            <person name="Visser J."/>
            <person name="Yu J.-H."/>
            <person name="Zhou M."/>
            <person name="Andersen M.R."/>
            <person name="Archer D.B."/>
            <person name="Baker S.E."/>
            <person name="Benoit I."/>
            <person name="Brakhage A.A."/>
            <person name="Braus G.H."/>
            <person name="Fischer R."/>
            <person name="Frisvad J.C."/>
            <person name="Goldman G.H."/>
            <person name="Houbraken J."/>
            <person name="Oakley B."/>
            <person name="Pocsi I."/>
            <person name="Scazzocchio C."/>
            <person name="Seiboth B."/>
            <person name="vanKuyk P.A."/>
            <person name="Wortman J."/>
            <person name="Dyer P.S."/>
            <person name="Grigoriev I.V."/>
        </authorList>
    </citation>
    <scope>NUCLEOTIDE SEQUENCE [LARGE SCALE GENOMIC DNA]</scope>
    <source>
        <strain evidence="2">CBS 516.65</strain>
    </source>
</reference>
<dbReference type="VEuPathDB" id="FungiDB:ASPGLDRAFT_40128"/>
<dbReference type="EMBL" id="KV878920">
    <property type="protein sequence ID" value="OJJ79267.1"/>
    <property type="molecule type" value="Genomic_DNA"/>
</dbReference>
<proteinExistence type="predicted"/>
<gene>
    <name evidence="1" type="ORF">ASPGLDRAFT_40128</name>
</gene>
<dbReference type="RefSeq" id="XP_022395965.1">
    <property type="nucleotide sequence ID" value="XM_022545178.1"/>
</dbReference>
<name>A0A1L9V5Q5_ASPGL</name>
<dbReference type="AlphaFoldDB" id="A0A1L9V5Q5"/>